<dbReference type="GO" id="GO:0003677">
    <property type="term" value="F:DNA binding"/>
    <property type="evidence" value="ECO:0007669"/>
    <property type="project" value="UniProtKB-KW"/>
</dbReference>
<dbReference type="SUPFAM" id="SSF100950">
    <property type="entry name" value="NagB/RpiA/CoA transferase-like"/>
    <property type="match status" value="1"/>
</dbReference>
<protein>
    <submittedName>
        <fullName evidence="5">Transcriptional regulator, DeoR family</fullName>
    </submittedName>
</protein>
<dbReference type="InterPro" id="IPR018356">
    <property type="entry name" value="Tscrpt_reg_HTH_DeoR_CS"/>
</dbReference>
<dbReference type="EMBL" id="FRCZ01000001">
    <property type="protein sequence ID" value="SHM57071.1"/>
    <property type="molecule type" value="Genomic_DNA"/>
</dbReference>
<dbReference type="RefSeq" id="WP_073199300.1">
    <property type="nucleotide sequence ID" value="NZ_FRCZ01000001.1"/>
</dbReference>
<dbReference type="Pfam" id="PF08220">
    <property type="entry name" value="HTH_DeoR"/>
    <property type="match status" value="1"/>
</dbReference>
<keyword evidence="3" id="KW-0804">Transcription</keyword>
<dbReference type="GO" id="GO:0003700">
    <property type="term" value="F:DNA-binding transcription factor activity"/>
    <property type="evidence" value="ECO:0007669"/>
    <property type="project" value="InterPro"/>
</dbReference>
<dbReference type="PANTHER" id="PTHR30363:SF44">
    <property type="entry name" value="AGA OPERON TRANSCRIPTIONAL REPRESSOR-RELATED"/>
    <property type="match status" value="1"/>
</dbReference>
<organism evidence="5 6">
    <name type="scientific">Gracilibacillus kekensis</name>
    <dbReference type="NCBI Taxonomy" id="1027249"/>
    <lineage>
        <taxon>Bacteria</taxon>
        <taxon>Bacillati</taxon>
        <taxon>Bacillota</taxon>
        <taxon>Bacilli</taxon>
        <taxon>Bacillales</taxon>
        <taxon>Bacillaceae</taxon>
        <taxon>Gracilibacillus</taxon>
    </lineage>
</organism>
<dbReference type="PROSITE" id="PS00894">
    <property type="entry name" value="HTH_DEOR_1"/>
    <property type="match status" value="1"/>
</dbReference>
<dbReference type="PRINTS" id="PR00037">
    <property type="entry name" value="HTHLACR"/>
</dbReference>
<dbReference type="InterPro" id="IPR036388">
    <property type="entry name" value="WH-like_DNA-bd_sf"/>
</dbReference>
<name>A0A1M7JVY8_9BACI</name>
<dbReference type="InterPro" id="IPR036390">
    <property type="entry name" value="WH_DNA-bd_sf"/>
</dbReference>
<keyword evidence="1" id="KW-0805">Transcription regulation</keyword>
<dbReference type="Gene3D" id="1.10.10.10">
    <property type="entry name" value="Winged helix-like DNA-binding domain superfamily/Winged helix DNA-binding domain"/>
    <property type="match status" value="1"/>
</dbReference>
<dbReference type="AlphaFoldDB" id="A0A1M7JVY8"/>
<dbReference type="Pfam" id="PF00455">
    <property type="entry name" value="DeoRC"/>
    <property type="match status" value="1"/>
</dbReference>
<dbReference type="InterPro" id="IPR001034">
    <property type="entry name" value="DeoR_HTH"/>
</dbReference>
<dbReference type="PROSITE" id="PS51000">
    <property type="entry name" value="HTH_DEOR_2"/>
    <property type="match status" value="1"/>
</dbReference>
<dbReference type="PANTHER" id="PTHR30363">
    <property type="entry name" value="HTH-TYPE TRANSCRIPTIONAL REGULATOR SRLR-RELATED"/>
    <property type="match status" value="1"/>
</dbReference>
<dbReference type="STRING" id="1027249.SAMN05216179_0488"/>
<sequence>MADTSTLNDRQRKIVEFLKEKHEVKINQLSDVLNVAGMTIRRDLEKIENLGLARRTFGGAIYISVQNKPNTDIIFGQRELRNTDAKDAIGRIAASSIEEGDSIFVDAGTTTSHFIKYLPTDKNITVVTNGMNIVSNITDKNIEKILIGGFMRDSTLSLVGPIAEAALDNLYFNKAFLSASGFTIKDGFSNSNNFEVQIKQKVITKSNEINFLVDSSKFGQQFLHKITTLDHVDRLFIDKYNFYDEIKTIEKKDVELILCE</sequence>
<accession>A0A1M7JVY8</accession>
<keyword evidence="6" id="KW-1185">Reference proteome</keyword>
<evidence type="ECO:0000256" key="3">
    <source>
        <dbReference type="ARBA" id="ARBA00023163"/>
    </source>
</evidence>
<evidence type="ECO:0000313" key="5">
    <source>
        <dbReference type="EMBL" id="SHM57071.1"/>
    </source>
</evidence>
<feature type="domain" description="HTH deoR-type" evidence="4">
    <location>
        <begin position="7"/>
        <end position="62"/>
    </location>
</feature>
<dbReference type="SMART" id="SM01134">
    <property type="entry name" value="DeoRC"/>
    <property type="match status" value="1"/>
</dbReference>
<evidence type="ECO:0000259" key="4">
    <source>
        <dbReference type="PROSITE" id="PS51000"/>
    </source>
</evidence>
<gene>
    <name evidence="5" type="ORF">SAMN05216179_0488</name>
</gene>
<dbReference type="Gene3D" id="3.40.50.1360">
    <property type="match status" value="1"/>
</dbReference>
<dbReference type="Proteomes" id="UP000184184">
    <property type="component" value="Unassembled WGS sequence"/>
</dbReference>
<dbReference type="SMART" id="SM00420">
    <property type="entry name" value="HTH_DEOR"/>
    <property type="match status" value="1"/>
</dbReference>
<reference evidence="5 6" key="1">
    <citation type="submission" date="2016-11" db="EMBL/GenBank/DDBJ databases">
        <authorList>
            <person name="Jaros S."/>
            <person name="Januszkiewicz K."/>
            <person name="Wedrychowicz H."/>
        </authorList>
    </citation>
    <scope>NUCLEOTIDE SEQUENCE [LARGE SCALE GENOMIC DNA]</scope>
    <source>
        <strain evidence="5 6">CGMCC 1.10681</strain>
    </source>
</reference>
<evidence type="ECO:0000256" key="2">
    <source>
        <dbReference type="ARBA" id="ARBA00023125"/>
    </source>
</evidence>
<keyword evidence="2" id="KW-0238">DNA-binding</keyword>
<evidence type="ECO:0000256" key="1">
    <source>
        <dbReference type="ARBA" id="ARBA00023015"/>
    </source>
</evidence>
<dbReference type="InterPro" id="IPR050313">
    <property type="entry name" value="Carb_Metab_HTH_regulators"/>
</dbReference>
<evidence type="ECO:0000313" key="6">
    <source>
        <dbReference type="Proteomes" id="UP000184184"/>
    </source>
</evidence>
<dbReference type="InterPro" id="IPR014036">
    <property type="entry name" value="DeoR-like_C"/>
</dbReference>
<dbReference type="InterPro" id="IPR037171">
    <property type="entry name" value="NagB/RpiA_transferase-like"/>
</dbReference>
<dbReference type="OrthoDB" id="9797223at2"/>
<dbReference type="SUPFAM" id="SSF46785">
    <property type="entry name" value="Winged helix' DNA-binding domain"/>
    <property type="match status" value="1"/>
</dbReference>
<proteinExistence type="predicted"/>